<dbReference type="SMART" id="SM00343">
    <property type="entry name" value="ZnF_C2HC"/>
    <property type="match status" value="1"/>
</dbReference>
<dbReference type="InParanoid" id="A0A0A0HFB2"/>
<dbReference type="KEGG" id="pbn:PADG_12534"/>
<dbReference type="PANTHER" id="PTHR37984">
    <property type="entry name" value="PROTEIN CBG26694"/>
    <property type="match status" value="1"/>
</dbReference>
<dbReference type="VEuPathDB" id="FungiDB:PADG_12534"/>
<dbReference type="InterPro" id="IPR001878">
    <property type="entry name" value="Znf_CCHC"/>
</dbReference>
<keyword evidence="3" id="KW-0175">Coiled coil</keyword>
<feature type="domain" description="CCHC-type" evidence="6">
    <location>
        <begin position="246"/>
        <end position="260"/>
    </location>
</feature>
<dbReference type="SUPFAM" id="SSF57756">
    <property type="entry name" value="Retrovirus zinc finger-like domains"/>
    <property type="match status" value="1"/>
</dbReference>
<dbReference type="GO" id="GO:0003676">
    <property type="term" value="F:nucleic acid binding"/>
    <property type="evidence" value="ECO:0007669"/>
    <property type="project" value="InterPro"/>
</dbReference>
<feature type="region of interest" description="Disordered" evidence="4">
    <location>
        <begin position="195"/>
        <end position="230"/>
    </location>
</feature>
<evidence type="ECO:0000313" key="8">
    <source>
        <dbReference type="Proteomes" id="UP000001628"/>
    </source>
</evidence>
<dbReference type="EMBL" id="KN276012">
    <property type="protein sequence ID" value="KGM85835.1"/>
    <property type="molecule type" value="Genomic_DNA"/>
</dbReference>
<dbReference type="Pfam" id="PF24626">
    <property type="entry name" value="SH3_Tf2-1"/>
    <property type="match status" value="1"/>
</dbReference>
<evidence type="ECO:0000259" key="6">
    <source>
        <dbReference type="PROSITE" id="PS50158"/>
    </source>
</evidence>
<keyword evidence="2" id="KW-0479">Metal-binding</keyword>
<dbReference type="InterPro" id="IPR056924">
    <property type="entry name" value="SH3_Tf2-1"/>
</dbReference>
<evidence type="ECO:0008006" key="9">
    <source>
        <dbReference type="Google" id="ProtNLM"/>
    </source>
</evidence>
<keyword evidence="8" id="KW-1185">Reference proteome</keyword>
<proteinExistence type="predicted"/>
<dbReference type="InterPro" id="IPR000953">
    <property type="entry name" value="Chromo/chromo_shadow_dom"/>
</dbReference>
<dbReference type="Gene3D" id="2.40.50.40">
    <property type="match status" value="1"/>
</dbReference>
<keyword evidence="2" id="KW-0863">Zinc-finger</keyword>
<name>A0A0A0HFB2_PARBD</name>
<feature type="coiled-coil region" evidence="3">
    <location>
        <begin position="3"/>
        <end position="30"/>
    </location>
</feature>
<dbReference type="PROSITE" id="PS50158">
    <property type="entry name" value="ZF_CCHC"/>
    <property type="match status" value="1"/>
</dbReference>
<organism evidence="7 8">
    <name type="scientific">Paracoccidioides brasiliensis (strain Pb18)</name>
    <dbReference type="NCBI Taxonomy" id="502780"/>
    <lineage>
        <taxon>Eukaryota</taxon>
        <taxon>Fungi</taxon>
        <taxon>Dikarya</taxon>
        <taxon>Ascomycota</taxon>
        <taxon>Pezizomycotina</taxon>
        <taxon>Eurotiomycetes</taxon>
        <taxon>Eurotiomycetidae</taxon>
        <taxon>Onygenales</taxon>
        <taxon>Ajellomycetaceae</taxon>
        <taxon>Paracoccidioides</taxon>
    </lineage>
</organism>
<evidence type="ECO:0000259" key="5">
    <source>
        <dbReference type="PROSITE" id="PS50013"/>
    </source>
</evidence>
<evidence type="ECO:0000313" key="7">
    <source>
        <dbReference type="EMBL" id="KGM85835.1"/>
    </source>
</evidence>
<evidence type="ECO:0000256" key="2">
    <source>
        <dbReference type="PROSITE-ProRule" id="PRU00047"/>
    </source>
</evidence>
<dbReference type="RefSeq" id="XP_010764039.1">
    <property type="nucleotide sequence ID" value="XM_010765737.1"/>
</dbReference>
<dbReference type="InterPro" id="IPR050951">
    <property type="entry name" value="Retrovirus_Pol_polyprotein"/>
</dbReference>
<dbReference type="Proteomes" id="UP000001628">
    <property type="component" value="Unassembled WGS sequence"/>
</dbReference>
<dbReference type="InterPro" id="IPR016197">
    <property type="entry name" value="Chromo-like_dom_sf"/>
</dbReference>
<feature type="domain" description="Chromo" evidence="5">
    <location>
        <begin position="586"/>
        <end position="644"/>
    </location>
</feature>
<dbReference type="PROSITE" id="PS50013">
    <property type="entry name" value="CHROMO_2"/>
    <property type="match status" value="1"/>
</dbReference>
<dbReference type="InterPro" id="IPR036875">
    <property type="entry name" value="Znf_CCHC_sf"/>
</dbReference>
<dbReference type="FunCoup" id="A0A0A0HFB2">
    <property type="interactions" value="13"/>
</dbReference>
<dbReference type="SMART" id="SM00298">
    <property type="entry name" value="CHROMO"/>
    <property type="match status" value="1"/>
</dbReference>
<comment type="subunit">
    <text evidence="1">Component of the NuA4 histone acetyltransferase complex.</text>
</comment>
<dbReference type="HOGENOM" id="CLU_410541_0_0_1"/>
<dbReference type="GeneID" id="22588431"/>
<dbReference type="GO" id="GO:0006338">
    <property type="term" value="P:chromatin remodeling"/>
    <property type="evidence" value="ECO:0007669"/>
    <property type="project" value="UniProtKB-ARBA"/>
</dbReference>
<dbReference type="SUPFAM" id="SSF54160">
    <property type="entry name" value="Chromo domain-like"/>
    <property type="match status" value="1"/>
</dbReference>
<evidence type="ECO:0000256" key="4">
    <source>
        <dbReference type="SAM" id="MobiDB-lite"/>
    </source>
</evidence>
<dbReference type="Gene3D" id="4.10.60.10">
    <property type="entry name" value="Zinc finger, CCHC-type"/>
    <property type="match status" value="1"/>
</dbReference>
<protein>
    <recommendedName>
        <fullName evidence="9">Chromo domain-containing protein</fullName>
    </recommendedName>
</protein>
<dbReference type="Pfam" id="PF00385">
    <property type="entry name" value="Chromo"/>
    <property type="match status" value="1"/>
</dbReference>
<gene>
    <name evidence="7" type="ORF">PADG_12534</name>
</gene>
<evidence type="ECO:0000256" key="1">
    <source>
        <dbReference type="ARBA" id="ARBA00011353"/>
    </source>
</evidence>
<accession>A0A0A0HFB2</accession>
<evidence type="ECO:0000256" key="3">
    <source>
        <dbReference type="SAM" id="Coils"/>
    </source>
</evidence>
<dbReference type="Pfam" id="PF00098">
    <property type="entry name" value="zf-CCHC"/>
    <property type="match status" value="1"/>
</dbReference>
<keyword evidence="2" id="KW-0862">Zinc</keyword>
<dbReference type="AlphaFoldDB" id="A0A0A0HFB2"/>
<dbReference type="GO" id="GO:0008270">
    <property type="term" value="F:zinc ion binding"/>
    <property type="evidence" value="ECO:0007669"/>
    <property type="project" value="UniProtKB-KW"/>
</dbReference>
<reference evidence="7 8" key="1">
    <citation type="journal article" date="2011" name="PLoS Genet.">
        <title>Comparative genomic analysis of human fungal pathogens causing paracoccidioidomycosis.</title>
        <authorList>
            <person name="Desjardins C.A."/>
            <person name="Champion M.D."/>
            <person name="Holder J.W."/>
            <person name="Muszewska A."/>
            <person name="Goldberg J."/>
            <person name="Bailao A.M."/>
            <person name="Brigido M.M."/>
            <person name="Ferreira M.E."/>
            <person name="Garcia A.M."/>
            <person name="Grynberg M."/>
            <person name="Gujja S."/>
            <person name="Heiman D.I."/>
            <person name="Henn M.R."/>
            <person name="Kodira C.D."/>
            <person name="Leon-Narvaez H."/>
            <person name="Longo L.V."/>
            <person name="Ma L.J."/>
            <person name="Malavazi I."/>
            <person name="Matsuo A.L."/>
            <person name="Morais F.V."/>
            <person name="Pereira M."/>
            <person name="Rodriguez-Brito S."/>
            <person name="Sakthikumar S."/>
            <person name="Salem-Izacc S.M."/>
            <person name="Sykes S.M."/>
            <person name="Teixeira M.M."/>
            <person name="Vallejo M.C."/>
            <person name="Walter M.E."/>
            <person name="Yandava C."/>
            <person name="Young S."/>
            <person name="Zeng Q."/>
            <person name="Zucker J."/>
            <person name="Felipe M.S."/>
            <person name="Goldman G.H."/>
            <person name="Haas B.J."/>
            <person name="McEwen J.G."/>
            <person name="Nino-Vega G."/>
            <person name="Puccia R."/>
            <person name="San-Blas G."/>
            <person name="Soares C.M."/>
            <person name="Birren B.W."/>
            <person name="Cuomo C.A."/>
        </authorList>
    </citation>
    <scope>NUCLEOTIDE SEQUENCE [LARGE SCALE GENOMIC DNA]</scope>
    <source>
        <strain evidence="7 8">Pb18</strain>
    </source>
</reference>
<dbReference type="eggNOG" id="KOG0017">
    <property type="taxonomic scope" value="Eukaryota"/>
</dbReference>
<dbReference type="CDD" id="cd00024">
    <property type="entry name" value="CD_CSD"/>
    <property type="match status" value="1"/>
</dbReference>
<sequence length="669" mass="75918">MERNNATDQAAAKQSRIDELIAERDELSHTLVRMTVSNQAASRGVTPSETTRRSVKIDDPKHLTDGKEPKFEHWLSRMKNKLRENADHYPTERMRIAYIENRTDGDAARHIAPRMKRTTPSDIRLQKRYLSTSSQYMRMLTSCKMPRGDYKTDFNDKLSFDLQKMVAVANATTDTYAEFQKICAQAAHTLQTINATQKSKSSRGNGPNTFKQNTLQTANSQTPPSISTTKSPIVKEALSFRPDIQCYYCKEKGHIARNCPAKQKSQQVIAELTGNDAPEPSADSGKDFNVPIKLAYNGIATSTNSLADTGANGANFIDTRYAIELARFFDRKFQELPFKCRMKGYNGAPGGVIDRTLTLNLWVDGRRFQNVPLLVTDLGHAPYRSHESNALSALFAHMSSTAKATGDEQLSIIEHASPGSPNVSTGISPFLAANGYEPRMSFDWQPLAEKLDMNEKRNREAARSFIHRMREIWNQASKGIKTAQEQMKRQTDKHHREPDFAVGDFVYLTLKSYKMDRPSRKLAEQNAGPFRILEKVGNAYKLDLPITMKIHSIFSPDKLRKDSRDPLPGQTIRPPDPIEIDGENEWEIDRILASRISRSKLQYRVRWKGFDEDSSWYPARDFKGSPHAIRDFHEANPTKAGPPRRLDEWLKAWETDSYLKDEVDDDLPA</sequence>
<dbReference type="OrthoDB" id="4177918at2759"/>
<dbReference type="PANTHER" id="PTHR37984:SF5">
    <property type="entry name" value="PROTEIN NYNRIN-LIKE"/>
    <property type="match status" value="1"/>
</dbReference>
<dbReference type="InterPro" id="IPR023780">
    <property type="entry name" value="Chromo_domain"/>
</dbReference>